<reference evidence="5" key="1">
    <citation type="submission" date="2024-10" db="UniProtKB">
        <authorList>
            <consortium name="RefSeq"/>
        </authorList>
    </citation>
    <scope>NUCLEOTIDE SEQUENCE [LARGE SCALE GENOMIC DNA]</scope>
    <source>
        <strain evidence="5">cv. Zhongzhi No. 13</strain>
    </source>
</reference>
<name>A0A6I9TVQ3_SESIN</name>
<dbReference type="GO" id="GO:0016787">
    <property type="term" value="F:hydrolase activity"/>
    <property type="evidence" value="ECO:0007669"/>
    <property type="project" value="UniProtKB-KW"/>
</dbReference>
<dbReference type="RefSeq" id="XP_011091163.1">
    <property type="nucleotide sequence ID" value="XM_011092861.2"/>
</dbReference>
<dbReference type="KEGG" id="sind:105171664"/>
<evidence type="ECO:0000313" key="5">
    <source>
        <dbReference type="Proteomes" id="UP000504604"/>
    </source>
</evidence>
<dbReference type="Pfam" id="PF07859">
    <property type="entry name" value="Abhydrolase_3"/>
    <property type="match status" value="1"/>
</dbReference>
<dbReference type="Gene3D" id="3.40.50.1820">
    <property type="entry name" value="alpha/beta hydrolase"/>
    <property type="match status" value="1"/>
</dbReference>
<feature type="compositionally biased region" description="Polar residues" evidence="3">
    <location>
        <begin position="17"/>
        <end position="30"/>
    </location>
</feature>
<dbReference type="Proteomes" id="UP000504604">
    <property type="component" value="Linkage group LG1"/>
</dbReference>
<feature type="domain" description="Alpha/beta hydrolase fold-3" evidence="4">
    <location>
        <begin position="83"/>
        <end position="304"/>
    </location>
</feature>
<dbReference type="SUPFAM" id="SSF53474">
    <property type="entry name" value="alpha/beta-Hydrolases"/>
    <property type="match status" value="1"/>
</dbReference>
<evidence type="ECO:0000256" key="2">
    <source>
        <dbReference type="ARBA" id="ARBA00022801"/>
    </source>
</evidence>
<keyword evidence="5" id="KW-1185">Reference proteome</keyword>
<dbReference type="InterPro" id="IPR050466">
    <property type="entry name" value="Carboxylest/Gibb_receptor"/>
</dbReference>
<proteinExistence type="inferred from homology"/>
<dbReference type="InterPro" id="IPR013094">
    <property type="entry name" value="AB_hydrolase_3"/>
</dbReference>
<dbReference type="InterPro" id="IPR002168">
    <property type="entry name" value="Lipase_GDXG_HIS_AS"/>
</dbReference>
<dbReference type="Gramene" id="SIN_1013992.t">
    <property type="protein sequence ID" value="SIN_1013992.t.cds1"/>
    <property type="gene ID" value="SIN_1013992"/>
</dbReference>
<reference evidence="6" key="2">
    <citation type="submission" date="2025-08" db="UniProtKB">
        <authorList>
            <consortium name="RefSeq"/>
        </authorList>
    </citation>
    <scope>IDENTIFICATION</scope>
</reference>
<keyword evidence="2" id="KW-0378">Hydrolase</keyword>
<dbReference type="AlphaFoldDB" id="A0A6I9TVQ3"/>
<evidence type="ECO:0000313" key="6">
    <source>
        <dbReference type="RefSeq" id="XP_011091163.1"/>
    </source>
</evidence>
<gene>
    <name evidence="6" type="primary">LOC105171664</name>
</gene>
<evidence type="ECO:0000256" key="3">
    <source>
        <dbReference type="SAM" id="MobiDB-lite"/>
    </source>
</evidence>
<accession>A0A6I9TVQ3</accession>
<evidence type="ECO:0000256" key="1">
    <source>
        <dbReference type="ARBA" id="ARBA00010515"/>
    </source>
</evidence>
<comment type="similarity">
    <text evidence="1">Belongs to the 'GDXG' lipolytic enzyme family.</text>
</comment>
<feature type="compositionally biased region" description="Pro residues" evidence="3">
    <location>
        <begin position="33"/>
        <end position="46"/>
    </location>
</feature>
<dbReference type="PANTHER" id="PTHR23024:SF113">
    <property type="entry name" value="CARBOXYLESTERASE 8-RELATED"/>
    <property type="match status" value="1"/>
</dbReference>
<dbReference type="InterPro" id="IPR029058">
    <property type="entry name" value="AB_hydrolase_fold"/>
</dbReference>
<protein>
    <submittedName>
        <fullName evidence="6">Probable carboxylesterase 8</fullName>
    </submittedName>
</protein>
<feature type="region of interest" description="Disordered" evidence="3">
    <location>
        <begin position="12"/>
        <end position="53"/>
    </location>
</feature>
<dbReference type="OrthoDB" id="408631at2759"/>
<dbReference type="InParanoid" id="A0A6I9TVQ3"/>
<dbReference type="GeneID" id="105171664"/>
<dbReference type="FunCoup" id="A0A6I9TVQ3">
    <property type="interactions" value="206"/>
</dbReference>
<organism evidence="5 6">
    <name type="scientific">Sesamum indicum</name>
    <name type="common">Oriental sesame</name>
    <name type="synonym">Sesamum orientale</name>
    <dbReference type="NCBI Taxonomy" id="4182"/>
    <lineage>
        <taxon>Eukaryota</taxon>
        <taxon>Viridiplantae</taxon>
        <taxon>Streptophyta</taxon>
        <taxon>Embryophyta</taxon>
        <taxon>Tracheophyta</taxon>
        <taxon>Spermatophyta</taxon>
        <taxon>Magnoliopsida</taxon>
        <taxon>eudicotyledons</taxon>
        <taxon>Gunneridae</taxon>
        <taxon>Pentapetalae</taxon>
        <taxon>asterids</taxon>
        <taxon>lamiids</taxon>
        <taxon>Lamiales</taxon>
        <taxon>Pedaliaceae</taxon>
        <taxon>Sesamum</taxon>
    </lineage>
</organism>
<evidence type="ECO:0000259" key="4">
    <source>
        <dbReference type="Pfam" id="PF07859"/>
    </source>
</evidence>
<dbReference type="PROSITE" id="PS01173">
    <property type="entry name" value="LIPASE_GDXG_HIS"/>
    <property type="match status" value="1"/>
</dbReference>
<sequence>MSALQPSLQDPYKLLNLSPNPDGSITRLNQIPTLPPTPHIPPPSDSPAPLALSKDVPLNPANNTFLRLFRPLNPPPNTKLPLILYFHGGGFVLLSATSFFFHDSCNLMAVHFPAVIASLEYRLAPEHRLPAAYDDAMDAIMWVKTQALQGEGVDPWMKELPDFSRVFLMGSSAGGNMVYHAALRALDLDLQPVKIVGLIMNQPFFGGLRRTESELKYINDRIVPAHAADLLWSLALPEGEDRGHEYCDPMGGGSHVDKIGRLPTSLVRGYAGDPLVDRQKEFAKMLEARGVRVIPQFLDAGHHAVEIYDPEFAQALYDDIKDFIRCVAAADDEANQLRSIM</sequence>
<dbReference type="PANTHER" id="PTHR23024">
    <property type="entry name" value="ARYLACETAMIDE DEACETYLASE"/>
    <property type="match status" value="1"/>
</dbReference>